<keyword evidence="13" id="KW-1185">Reference proteome</keyword>
<evidence type="ECO:0000256" key="10">
    <source>
        <dbReference type="RuleBase" id="RU361207"/>
    </source>
</evidence>
<reference evidence="12 13" key="1">
    <citation type="submission" date="2018-07" db="EMBL/GenBank/DDBJ databases">
        <title>A draft genome of a endophytic bacteria, a new species of Pedobacter.</title>
        <authorList>
            <person name="Zhang Z.D."/>
            <person name="Chen Z.J."/>
        </authorList>
    </citation>
    <scope>NUCLEOTIDE SEQUENCE [LARGE SCALE GENOMIC DNA]</scope>
    <source>
        <strain evidence="12 13">RS10</strain>
    </source>
</reference>
<dbReference type="EMBL" id="QNQU01000002">
    <property type="protein sequence ID" value="RBQ11293.1"/>
    <property type="molecule type" value="Genomic_DNA"/>
</dbReference>
<dbReference type="InterPro" id="IPR012767">
    <property type="entry name" value="Trehalose_TreY"/>
</dbReference>
<dbReference type="GO" id="GO:0004134">
    <property type="term" value="F:4-alpha-glucanotransferase activity"/>
    <property type="evidence" value="ECO:0007669"/>
    <property type="project" value="UniProtKB-EC"/>
</dbReference>
<name>A0A366LCT6_9SPHI</name>
<evidence type="ECO:0000256" key="2">
    <source>
        <dbReference type="ARBA" id="ARBA00005684"/>
    </source>
</evidence>
<dbReference type="SUPFAM" id="SSF51445">
    <property type="entry name" value="(Trans)glycosidases"/>
    <property type="match status" value="2"/>
</dbReference>
<comment type="caution">
    <text evidence="12">The sequence shown here is derived from an EMBL/GenBank/DDBJ whole genome shotgun (WGS) entry which is preliminary data.</text>
</comment>
<evidence type="ECO:0000256" key="3">
    <source>
        <dbReference type="ARBA" id="ARBA00012560"/>
    </source>
</evidence>
<dbReference type="EC" id="2.4.1.25" evidence="3 10"/>
<dbReference type="Gene3D" id="3.30.1590.10">
    <property type="entry name" value="Maltooligosyl trehalose synthase, domain 2"/>
    <property type="match status" value="1"/>
</dbReference>
<evidence type="ECO:0000256" key="1">
    <source>
        <dbReference type="ARBA" id="ARBA00000439"/>
    </source>
</evidence>
<dbReference type="InterPro" id="IPR017853">
    <property type="entry name" value="GH"/>
</dbReference>
<keyword evidence="5 10" id="KW-0328">Glycosyltransferase</keyword>
<evidence type="ECO:0000256" key="5">
    <source>
        <dbReference type="ARBA" id="ARBA00022676"/>
    </source>
</evidence>
<dbReference type="Gene3D" id="1.10.10.470">
    <property type="entry name" value="Maltooligosyl trehalose synthase, domain 4"/>
    <property type="match status" value="1"/>
</dbReference>
<sequence>MYKPNSTYRIQFNREFNFKSFEKIIPYLKSLGVDTIYASPIFKAAPGSTHGYDVTDPLSINPEIGTEKQLFAISKKLKALEISWLQDIVPNHMAFLPENSWLMDVLKYGEKSAYSAFFDIDFTEKLMVPFLGDDLEKAISARAIQLKKTGEKYFLDFGGNSWPVNDPGQRFLKNNKIGRVSNDTALLTELVDLQYYRPCNWQETESRINYRRFFTVNSLICLNIQVPEVFDAYHAYILELVEKGIFQGLRIDHVDGLFDPEVYLQRLRSAVSDEVYITVEKILAEKEQLPLSWAVQGTTGYDFLAISNNLFTNKSAQKPFDRLYQEVTGKKPDVKLMVHEKKTAILYHHMQGELDNLFNLLINLEPVNKKNVHDIGAENLKKALGEMLIQMPVYRYYDYEFPLSADNRQKIVQLLHPVILQPALADAGRLLEELFITSPGKNNAKANKKISQFYQRCMQFTGPLMAKGVEDTLMFTYNRFIGHNEVGDAAGAFGMSIGEFHNRMLERQQYWPLSINASATHDTKKGEDVRARLNVLTDIPHQWTATVKNMMDWIAGIQDQNPSFKWLHKNDIYLIIQTILGTLPMPGEDWDDIGKRLGEYLEKALREAKKRSDWAEPDEDYETKVKDFALLLINPESAGYQIISSLLAKIADFAVINSLSQLMLKFTCPGIPDVYQGCEMWDLSLVDPDNRRPVDFQKRETLLGELEGLNPKKLWSDRYSGKIKLWLSHLLMKIRRDNQQLFEKGEYVPLKVKGKYHKNVIAFARKLEGQCILVAVPLGMAGLTDVIAGEPFNWLDTEIILPKELPLRWQDLLWGKPAAKDVLTKGIRINQLFTQVPIAVIALSEKKQERSAGILMHITSLPSSFGIGDLGSGARDFIGFLADARQRYWQILPLNPTSAATGHSPYSSSSALAGNTLLISPEGLFQYDLITADELENAKLAITDRIDFPAVEKTKTELLQLAYNRFRKMPGQELADRYKKFCEHENYWLEDFALYTALKISHQNTEWYNWPKEYRNREQNKLHSFSKINAGRIDEIKWQQFIFYRQWTNLKQYAGDNGIEIIGDLPFYVDRDSVEVWMHPELFKLDNELNSEKVAGVPPDYFNDKGQLWGMPVFNWEKMKLDGFSWWNKRLKKNIELFDLIRLDHFRAFASFWEVDAGDEDASGGVWVNGPGEDFFRSVEEALGPLPFIAEDLGEISDKVESLRKEFKFPGMKVLQFAFGNDLLASPNIPHNFEDNNCVVYSGTHDNNTVKGWYENELDPEGKKRLSLYAGPGLTGKNVHEFMAQLVYSSVAKIAILPVQDVLGLDEKTRMNIPGSSSHNWLWRLEENKLNEDNCKWLRMQTEIFGRSI</sequence>
<comment type="similarity">
    <text evidence="2 10">Belongs to the disproportionating enzyme family.</text>
</comment>
<dbReference type="NCBIfam" id="TIGR02401">
    <property type="entry name" value="trehalose_TreY"/>
    <property type="match status" value="1"/>
</dbReference>
<dbReference type="Pfam" id="PF02446">
    <property type="entry name" value="Glyco_hydro_77"/>
    <property type="match status" value="1"/>
</dbReference>
<protein>
    <recommendedName>
        <fullName evidence="4 10">4-alpha-glucanotransferase</fullName>
        <ecNumber evidence="3 10">2.4.1.25</ecNumber>
    </recommendedName>
    <alternativeName>
        <fullName evidence="8 10">Amylomaltase</fullName>
    </alternativeName>
    <alternativeName>
        <fullName evidence="9 10">Disproportionating enzyme</fullName>
    </alternativeName>
</protein>
<proteinExistence type="inferred from homology"/>
<dbReference type="PANTHER" id="PTHR32438:SF5">
    <property type="entry name" value="4-ALPHA-GLUCANOTRANSFERASE DPE1, CHLOROPLASTIC_AMYLOPLASTIC"/>
    <property type="match status" value="1"/>
</dbReference>
<dbReference type="OrthoDB" id="9811841at2"/>
<feature type="domain" description="Glycosyl hydrolase family 13 catalytic" evidence="11">
    <location>
        <begin position="15"/>
        <end position="429"/>
    </location>
</feature>
<dbReference type="SMART" id="SM00642">
    <property type="entry name" value="Aamy"/>
    <property type="match status" value="1"/>
</dbReference>
<gene>
    <name evidence="12" type="ORF">DRW42_02180</name>
</gene>
<dbReference type="RefSeq" id="WP_113947207.1">
    <property type="nucleotide sequence ID" value="NZ_QNQU01000002.1"/>
</dbReference>
<keyword evidence="6 10" id="KW-0808">Transferase</keyword>
<dbReference type="NCBIfam" id="TIGR00217">
    <property type="entry name" value="malQ"/>
    <property type="match status" value="1"/>
</dbReference>
<organism evidence="12 13">
    <name type="scientific">Pedobacter miscanthi</name>
    <dbReference type="NCBI Taxonomy" id="2259170"/>
    <lineage>
        <taxon>Bacteria</taxon>
        <taxon>Pseudomonadati</taxon>
        <taxon>Bacteroidota</taxon>
        <taxon>Sphingobacteriia</taxon>
        <taxon>Sphingobacteriales</taxon>
        <taxon>Sphingobacteriaceae</taxon>
        <taxon>Pedobacter</taxon>
    </lineage>
</organism>
<dbReference type="Proteomes" id="UP000252081">
    <property type="component" value="Unassembled WGS sequence"/>
</dbReference>
<comment type="catalytic activity">
    <reaction evidence="1 10">
        <text>Transfers a segment of a (1-&gt;4)-alpha-D-glucan to a new position in an acceptor, which may be glucose or a (1-&gt;4)-alpha-D-glucan.</text>
        <dbReference type="EC" id="2.4.1.25"/>
    </reaction>
</comment>
<evidence type="ECO:0000256" key="6">
    <source>
        <dbReference type="ARBA" id="ARBA00022679"/>
    </source>
</evidence>
<dbReference type="InterPro" id="IPR003385">
    <property type="entry name" value="Glyco_hydro_77"/>
</dbReference>
<keyword evidence="7 10" id="KW-0119">Carbohydrate metabolism</keyword>
<dbReference type="GO" id="GO:0005975">
    <property type="term" value="P:carbohydrate metabolic process"/>
    <property type="evidence" value="ECO:0007669"/>
    <property type="project" value="InterPro"/>
</dbReference>
<accession>A0A366LCT6</accession>
<evidence type="ECO:0000259" key="11">
    <source>
        <dbReference type="SMART" id="SM00642"/>
    </source>
</evidence>
<dbReference type="InterPro" id="IPR013797">
    <property type="entry name" value="Maltooligo_trehalose_synth_4"/>
</dbReference>
<evidence type="ECO:0000313" key="13">
    <source>
        <dbReference type="Proteomes" id="UP000252081"/>
    </source>
</evidence>
<dbReference type="InterPro" id="IPR006047">
    <property type="entry name" value="GH13_cat_dom"/>
</dbReference>
<dbReference type="PANTHER" id="PTHR32438">
    <property type="entry name" value="4-ALPHA-GLUCANOTRANSFERASE DPE1, CHLOROPLASTIC/AMYLOPLASTIC"/>
    <property type="match status" value="1"/>
</dbReference>
<evidence type="ECO:0000256" key="8">
    <source>
        <dbReference type="ARBA" id="ARBA00031423"/>
    </source>
</evidence>
<dbReference type="NCBIfam" id="NF011080">
    <property type="entry name" value="PRK14508.1-3"/>
    <property type="match status" value="1"/>
</dbReference>
<dbReference type="Pfam" id="PF00128">
    <property type="entry name" value="Alpha-amylase"/>
    <property type="match status" value="1"/>
</dbReference>
<evidence type="ECO:0000256" key="4">
    <source>
        <dbReference type="ARBA" id="ARBA00020295"/>
    </source>
</evidence>
<evidence type="ECO:0000313" key="12">
    <source>
        <dbReference type="EMBL" id="RBQ11293.1"/>
    </source>
</evidence>
<evidence type="ECO:0000256" key="9">
    <source>
        <dbReference type="ARBA" id="ARBA00031501"/>
    </source>
</evidence>
<dbReference type="CDD" id="cd11336">
    <property type="entry name" value="AmyAc_MTSase"/>
    <property type="match status" value="1"/>
</dbReference>
<evidence type="ECO:0000256" key="7">
    <source>
        <dbReference type="ARBA" id="ARBA00023277"/>
    </source>
</evidence>
<dbReference type="Gene3D" id="3.20.20.80">
    <property type="entry name" value="Glycosidases"/>
    <property type="match status" value="4"/>
</dbReference>